<reference evidence="2" key="1">
    <citation type="submission" date="2019-08" db="EMBL/GenBank/DDBJ databases">
        <authorList>
            <person name="Kucharzyk K."/>
            <person name="Murdoch R.W."/>
            <person name="Higgins S."/>
            <person name="Loffler F."/>
        </authorList>
    </citation>
    <scope>NUCLEOTIDE SEQUENCE</scope>
</reference>
<accession>A0A645HMR3</accession>
<dbReference type="AlphaFoldDB" id="A0A645HMR3"/>
<feature type="compositionally biased region" description="Polar residues" evidence="1">
    <location>
        <begin position="43"/>
        <end position="62"/>
    </location>
</feature>
<proteinExistence type="predicted"/>
<evidence type="ECO:0000256" key="1">
    <source>
        <dbReference type="SAM" id="MobiDB-lite"/>
    </source>
</evidence>
<sequence>MTCCKSPFDTFPGQAFLDLGIVGQVIAIIIQHEIIEPHRPISNQDCQEQPQADQHGLMSSETVPHGRGSLRCALSGLG</sequence>
<dbReference type="EMBL" id="VSSQ01095923">
    <property type="protein sequence ID" value="MPN39856.1"/>
    <property type="molecule type" value="Genomic_DNA"/>
</dbReference>
<gene>
    <name evidence="2" type="ORF">SDC9_187390</name>
</gene>
<evidence type="ECO:0000313" key="2">
    <source>
        <dbReference type="EMBL" id="MPN39856.1"/>
    </source>
</evidence>
<feature type="region of interest" description="Disordered" evidence="1">
    <location>
        <begin position="43"/>
        <end position="78"/>
    </location>
</feature>
<comment type="caution">
    <text evidence="2">The sequence shown here is derived from an EMBL/GenBank/DDBJ whole genome shotgun (WGS) entry which is preliminary data.</text>
</comment>
<protein>
    <submittedName>
        <fullName evidence="2">Uncharacterized protein</fullName>
    </submittedName>
</protein>
<name>A0A645HMR3_9ZZZZ</name>
<organism evidence="2">
    <name type="scientific">bioreactor metagenome</name>
    <dbReference type="NCBI Taxonomy" id="1076179"/>
    <lineage>
        <taxon>unclassified sequences</taxon>
        <taxon>metagenomes</taxon>
        <taxon>ecological metagenomes</taxon>
    </lineage>
</organism>